<dbReference type="AlphaFoldDB" id="A0A1I5C0Y0"/>
<evidence type="ECO:0000256" key="1">
    <source>
        <dbReference type="SAM" id="Phobius"/>
    </source>
</evidence>
<evidence type="ECO:0000313" key="3">
    <source>
        <dbReference type="Proteomes" id="UP000181899"/>
    </source>
</evidence>
<dbReference type="EMBL" id="FOVK01000005">
    <property type="protein sequence ID" value="SFN80281.1"/>
    <property type="molecule type" value="Genomic_DNA"/>
</dbReference>
<dbReference type="InterPro" id="IPR010374">
    <property type="entry name" value="DUF969"/>
</dbReference>
<feature type="transmembrane region" description="Helical" evidence="1">
    <location>
        <begin position="192"/>
        <end position="214"/>
    </location>
</feature>
<organism evidence="2 3">
    <name type="scientific">Proteiniclasticum ruminis</name>
    <dbReference type="NCBI Taxonomy" id="398199"/>
    <lineage>
        <taxon>Bacteria</taxon>
        <taxon>Bacillati</taxon>
        <taxon>Bacillota</taxon>
        <taxon>Clostridia</taxon>
        <taxon>Eubacteriales</taxon>
        <taxon>Clostridiaceae</taxon>
        <taxon>Proteiniclasticum</taxon>
    </lineage>
</organism>
<accession>A0A1I5C0Y0</accession>
<protein>
    <submittedName>
        <fullName evidence="2">Uncharacterized membrane protein</fullName>
    </submittedName>
</protein>
<gene>
    <name evidence="2" type="ORF">SAMN04488695_105146</name>
</gene>
<reference evidence="2 3" key="1">
    <citation type="submission" date="2016-10" db="EMBL/GenBank/DDBJ databases">
        <authorList>
            <person name="de Groot N.N."/>
        </authorList>
    </citation>
    <scope>NUCLEOTIDE SEQUENCE [LARGE SCALE GENOMIC DNA]</scope>
    <source>
        <strain evidence="2 3">ML2</strain>
    </source>
</reference>
<evidence type="ECO:0000313" key="2">
    <source>
        <dbReference type="EMBL" id="SFN80281.1"/>
    </source>
</evidence>
<dbReference type="Proteomes" id="UP000181899">
    <property type="component" value="Unassembled WGS sequence"/>
</dbReference>
<sequence length="228" mass="24085">MEALKLIGVLVVVLGFALKKDTIATVVVAGVVTGLVAGMTPMEILEVLGNSFITQRTATLFVLTLPVIGISERYGLKDKAVDFIGSIKGATTGKVLSIYQTIRAAAAAFSVRLGGHPQFIRPLVNPMAQAAAIAKYGEVDEKTEDEIKGAAAASENYGNFFAQNVFMGASGTLLIVSTMVEQGYAEVTALNIAMWSIPVAVISVVLGIIKNALLDKKLKAKLSKKEEK</sequence>
<feature type="transmembrane region" description="Helical" evidence="1">
    <location>
        <begin position="160"/>
        <end position="180"/>
    </location>
</feature>
<name>A0A1I5C0Y0_9CLOT</name>
<keyword evidence="1" id="KW-1133">Transmembrane helix</keyword>
<keyword evidence="1" id="KW-0812">Transmembrane</keyword>
<proteinExistence type="predicted"/>
<dbReference type="OrthoDB" id="80065at2"/>
<feature type="transmembrane region" description="Helical" evidence="1">
    <location>
        <begin position="53"/>
        <end position="70"/>
    </location>
</feature>
<keyword evidence="1" id="KW-0472">Membrane</keyword>
<keyword evidence="3" id="KW-1185">Reference proteome</keyword>
<dbReference type="Pfam" id="PF06149">
    <property type="entry name" value="DUF969"/>
    <property type="match status" value="1"/>
</dbReference>